<evidence type="ECO:0000259" key="2">
    <source>
        <dbReference type="Pfam" id="PF20151"/>
    </source>
</evidence>
<dbReference type="Proteomes" id="UP000027222">
    <property type="component" value="Unassembled WGS sequence"/>
</dbReference>
<dbReference type="HOGENOM" id="CLU_035509_10_5_1"/>
<proteinExistence type="predicted"/>
<dbReference type="STRING" id="685588.A0A067SWK7"/>
<feature type="transmembrane region" description="Helical" evidence="1">
    <location>
        <begin position="241"/>
        <end position="261"/>
    </location>
</feature>
<gene>
    <name evidence="3" type="ORF">GALMADRAFT_249290</name>
</gene>
<keyword evidence="1" id="KW-0812">Transmembrane</keyword>
<evidence type="ECO:0000313" key="4">
    <source>
        <dbReference type="Proteomes" id="UP000027222"/>
    </source>
</evidence>
<protein>
    <recommendedName>
        <fullName evidence="2">DUF6533 domain-containing protein</fullName>
    </recommendedName>
</protein>
<feature type="transmembrane region" description="Helical" evidence="1">
    <location>
        <begin position="57"/>
        <end position="82"/>
    </location>
</feature>
<dbReference type="EMBL" id="KL142381">
    <property type="protein sequence ID" value="KDR75286.1"/>
    <property type="molecule type" value="Genomic_DNA"/>
</dbReference>
<dbReference type="Pfam" id="PF20151">
    <property type="entry name" value="DUF6533"/>
    <property type="match status" value="1"/>
</dbReference>
<feature type="transmembrane region" description="Helical" evidence="1">
    <location>
        <begin position="94"/>
        <end position="115"/>
    </location>
</feature>
<dbReference type="AlphaFoldDB" id="A0A067SWK7"/>
<feature type="domain" description="DUF6533" evidence="2">
    <location>
        <begin position="23"/>
        <end position="68"/>
    </location>
</feature>
<feature type="transmembrane region" description="Helical" evidence="1">
    <location>
        <begin position="170"/>
        <end position="197"/>
    </location>
</feature>
<sequence length="299" mass="33589">MNVGMSAGSAAIGAKLMFVVRGCAYAAFFLTVWEWATTLNFETLVIWRKGTDNRLRWLYVVSRYVGLLAQAVNAFVVAFVQFRHFTSQHHCTMWYSFQLAVSTTLLLSMDLNLIFRLHALYKGSRRVTWSLVALVVVQGIIVAFYGNSSIRSVTFSDDGGCLPMDAPPSVMYLTVAQIAAQFIIWFMTIYKSLVLYVEHGWMKIPLLSLVARDGFWVFVLFTGLLAGMLSDATNREFGNHAAQLCYVVFPVYVAVVSLSSCRITMNIRTFASEIPSRSLDTRTEHIELTTLFTTIDSIS</sequence>
<feature type="transmembrane region" description="Helical" evidence="1">
    <location>
        <begin position="127"/>
        <end position="150"/>
    </location>
</feature>
<evidence type="ECO:0000313" key="3">
    <source>
        <dbReference type="EMBL" id="KDR75286.1"/>
    </source>
</evidence>
<accession>A0A067SWK7</accession>
<keyword evidence="1" id="KW-0472">Membrane</keyword>
<keyword evidence="4" id="KW-1185">Reference proteome</keyword>
<dbReference type="OrthoDB" id="3020506at2759"/>
<organism evidence="3 4">
    <name type="scientific">Galerina marginata (strain CBS 339.88)</name>
    <dbReference type="NCBI Taxonomy" id="685588"/>
    <lineage>
        <taxon>Eukaryota</taxon>
        <taxon>Fungi</taxon>
        <taxon>Dikarya</taxon>
        <taxon>Basidiomycota</taxon>
        <taxon>Agaricomycotina</taxon>
        <taxon>Agaricomycetes</taxon>
        <taxon>Agaricomycetidae</taxon>
        <taxon>Agaricales</taxon>
        <taxon>Agaricineae</taxon>
        <taxon>Strophariaceae</taxon>
        <taxon>Galerina</taxon>
    </lineage>
</organism>
<keyword evidence="1" id="KW-1133">Transmembrane helix</keyword>
<name>A0A067SWK7_GALM3</name>
<feature type="transmembrane region" description="Helical" evidence="1">
    <location>
        <begin position="12"/>
        <end position="36"/>
    </location>
</feature>
<reference evidence="4" key="1">
    <citation type="journal article" date="2014" name="Proc. Natl. Acad. Sci. U.S.A.">
        <title>Extensive sampling of basidiomycete genomes demonstrates inadequacy of the white-rot/brown-rot paradigm for wood decay fungi.</title>
        <authorList>
            <person name="Riley R."/>
            <person name="Salamov A.A."/>
            <person name="Brown D.W."/>
            <person name="Nagy L.G."/>
            <person name="Floudas D."/>
            <person name="Held B.W."/>
            <person name="Levasseur A."/>
            <person name="Lombard V."/>
            <person name="Morin E."/>
            <person name="Otillar R."/>
            <person name="Lindquist E.A."/>
            <person name="Sun H."/>
            <person name="LaButti K.M."/>
            <person name="Schmutz J."/>
            <person name="Jabbour D."/>
            <person name="Luo H."/>
            <person name="Baker S.E."/>
            <person name="Pisabarro A.G."/>
            <person name="Walton J.D."/>
            <person name="Blanchette R.A."/>
            <person name="Henrissat B."/>
            <person name="Martin F."/>
            <person name="Cullen D."/>
            <person name="Hibbett D.S."/>
            <person name="Grigoriev I.V."/>
        </authorList>
    </citation>
    <scope>NUCLEOTIDE SEQUENCE [LARGE SCALE GENOMIC DNA]</scope>
    <source>
        <strain evidence="4">CBS 339.88</strain>
    </source>
</reference>
<dbReference type="InterPro" id="IPR045340">
    <property type="entry name" value="DUF6533"/>
</dbReference>
<evidence type="ECO:0000256" key="1">
    <source>
        <dbReference type="SAM" id="Phobius"/>
    </source>
</evidence>
<feature type="transmembrane region" description="Helical" evidence="1">
    <location>
        <begin position="209"/>
        <end position="229"/>
    </location>
</feature>